<proteinExistence type="predicted"/>
<dbReference type="RefSeq" id="WP_309039857.1">
    <property type="nucleotide sequence ID" value="NZ_JAVIFY010000033.1"/>
</dbReference>
<organism evidence="7 8">
    <name type="scientific">Pseudoalteromonas haloplanktis</name>
    <name type="common">Alteromonas haloplanktis</name>
    <dbReference type="NCBI Taxonomy" id="228"/>
    <lineage>
        <taxon>Bacteria</taxon>
        <taxon>Pseudomonadati</taxon>
        <taxon>Pseudomonadota</taxon>
        <taxon>Gammaproteobacteria</taxon>
        <taxon>Alteromonadales</taxon>
        <taxon>Pseudoalteromonadaceae</taxon>
        <taxon>Pseudoalteromonas</taxon>
    </lineage>
</organism>
<feature type="transmembrane region" description="Helical" evidence="6">
    <location>
        <begin position="438"/>
        <end position="457"/>
    </location>
</feature>
<keyword evidence="8" id="KW-1185">Reference proteome</keyword>
<feature type="transmembrane region" description="Helical" evidence="6">
    <location>
        <begin position="78"/>
        <end position="100"/>
    </location>
</feature>
<dbReference type="PANTHER" id="PTHR30250">
    <property type="entry name" value="PST FAMILY PREDICTED COLANIC ACID TRANSPORTER"/>
    <property type="match status" value="1"/>
</dbReference>
<dbReference type="InterPro" id="IPR002797">
    <property type="entry name" value="Polysacc_synth"/>
</dbReference>
<keyword evidence="2" id="KW-1003">Cell membrane</keyword>
<feature type="transmembrane region" description="Helical" evidence="6">
    <location>
        <begin position="140"/>
        <end position="163"/>
    </location>
</feature>
<name>A0ABU1BI32_PSEHA</name>
<gene>
    <name evidence="7" type="ORF">RC083_21490</name>
</gene>
<dbReference type="PANTHER" id="PTHR30250:SF11">
    <property type="entry name" value="O-ANTIGEN TRANSPORTER-RELATED"/>
    <property type="match status" value="1"/>
</dbReference>
<reference evidence="7 8" key="1">
    <citation type="submission" date="2023-08" db="EMBL/GenBank/DDBJ databases">
        <title>Pseudoalteromonas haloplanktis LL1 genome.</title>
        <authorList>
            <person name="Wu S."/>
        </authorList>
    </citation>
    <scope>NUCLEOTIDE SEQUENCE [LARGE SCALE GENOMIC DNA]</scope>
    <source>
        <strain evidence="7 8">LL1</strain>
    </source>
</reference>
<protein>
    <submittedName>
        <fullName evidence="7">Oligosaccharide flippase family protein</fullName>
    </submittedName>
</protein>
<feature type="transmembrane region" description="Helical" evidence="6">
    <location>
        <begin position="353"/>
        <end position="373"/>
    </location>
</feature>
<comment type="subcellular location">
    <subcellularLocation>
        <location evidence="1">Cell membrane</location>
        <topology evidence="1">Multi-pass membrane protein</topology>
    </subcellularLocation>
</comment>
<dbReference type="InterPro" id="IPR050833">
    <property type="entry name" value="Poly_Biosynth_Transport"/>
</dbReference>
<feature type="transmembrane region" description="Helical" evidence="6">
    <location>
        <begin position="169"/>
        <end position="187"/>
    </location>
</feature>
<keyword evidence="3 6" id="KW-0812">Transmembrane</keyword>
<evidence type="ECO:0000313" key="7">
    <source>
        <dbReference type="EMBL" id="MDQ9094140.1"/>
    </source>
</evidence>
<comment type="caution">
    <text evidence="7">The sequence shown here is derived from an EMBL/GenBank/DDBJ whole genome shotgun (WGS) entry which is preliminary data.</text>
</comment>
<evidence type="ECO:0000256" key="6">
    <source>
        <dbReference type="SAM" id="Phobius"/>
    </source>
</evidence>
<feature type="transmembrane region" description="Helical" evidence="6">
    <location>
        <begin position="321"/>
        <end position="346"/>
    </location>
</feature>
<evidence type="ECO:0000256" key="4">
    <source>
        <dbReference type="ARBA" id="ARBA00022989"/>
    </source>
</evidence>
<feature type="transmembrane region" description="Helical" evidence="6">
    <location>
        <begin position="208"/>
        <end position="228"/>
    </location>
</feature>
<feature type="transmembrane region" description="Helical" evidence="6">
    <location>
        <begin position="408"/>
        <end position="426"/>
    </location>
</feature>
<dbReference type="EMBL" id="JAVIFY010000033">
    <property type="protein sequence ID" value="MDQ9094140.1"/>
    <property type="molecule type" value="Genomic_DNA"/>
</dbReference>
<evidence type="ECO:0000256" key="5">
    <source>
        <dbReference type="ARBA" id="ARBA00023136"/>
    </source>
</evidence>
<evidence type="ECO:0000256" key="3">
    <source>
        <dbReference type="ARBA" id="ARBA00022692"/>
    </source>
</evidence>
<feature type="transmembrane region" description="Helical" evidence="6">
    <location>
        <begin position="248"/>
        <end position="271"/>
    </location>
</feature>
<dbReference type="Pfam" id="PF01943">
    <property type="entry name" value="Polysacc_synt"/>
    <property type="match status" value="1"/>
</dbReference>
<evidence type="ECO:0000313" key="8">
    <source>
        <dbReference type="Proteomes" id="UP001226574"/>
    </source>
</evidence>
<sequence>MHYKKIAAFAVGPIGGAILGFVTLPLITWFFSTEDVGRLAILNVAISFSTLFFSLGLDQAYVREYHEEVNKAALFKTVFLPGFLLLTMTLFFIITLNGALSNWLLGIQSIQLSILIAFVLVSTFIARFLSLILRMSERGFAYSMSQILPKLLLIIIILGFIVFNSTKDITNLVIAYMVSSIFVFLVYSWNTRKDWLSAFRQQIDYEKLLRLLKFGLPLIFGSIAFWGLTATDKVLLKELSDYNELGVYSVAVSFAAAATVFQSVFSTIWSPMVYKWAAEGNNLKKIDKVNRYVLLIVTTFFCLAGLFSWLVTLFLPAQYESVQWIVISCLGYPLLYTLSETTVVGIGISRRPIFSMVASIIAFIANIIGNYYFIPSLGAVGAAISTCIAFWLFFILRTEFSILLWRAVPRVLLYTYTGLAVGGAVLNTLYGDVLGESFFLYWFILLFSLFIFFKAEVKEIKSIILKKVNHP</sequence>
<evidence type="ECO:0000256" key="2">
    <source>
        <dbReference type="ARBA" id="ARBA00022475"/>
    </source>
</evidence>
<feature type="transmembrane region" description="Helical" evidence="6">
    <location>
        <begin position="7"/>
        <end position="31"/>
    </location>
</feature>
<feature type="transmembrane region" description="Helical" evidence="6">
    <location>
        <begin position="292"/>
        <end position="315"/>
    </location>
</feature>
<feature type="transmembrane region" description="Helical" evidence="6">
    <location>
        <begin position="112"/>
        <end position="133"/>
    </location>
</feature>
<keyword evidence="5 6" id="KW-0472">Membrane</keyword>
<evidence type="ECO:0000256" key="1">
    <source>
        <dbReference type="ARBA" id="ARBA00004651"/>
    </source>
</evidence>
<accession>A0ABU1BI32</accession>
<feature type="transmembrane region" description="Helical" evidence="6">
    <location>
        <begin position="379"/>
        <end position="396"/>
    </location>
</feature>
<dbReference type="Proteomes" id="UP001226574">
    <property type="component" value="Unassembled WGS sequence"/>
</dbReference>
<feature type="transmembrane region" description="Helical" evidence="6">
    <location>
        <begin position="37"/>
        <end position="57"/>
    </location>
</feature>
<keyword evidence="4 6" id="KW-1133">Transmembrane helix</keyword>